<name>A0A232F1E8_9HYME</name>
<evidence type="ECO:0000313" key="2">
    <source>
        <dbReference type="EMBL" id="OXU24534.1"/>
    </source>
</evidence>
<dbReference type="AlphaFoldDB" id="A0A232F1E8"/>
<evidence type="ECO:0000256" key="1">
    <source>
        <dbReference type="SAM" id="MobiDB-lite"/>
    </source>
</evidence>
<comment type="caution">
    <text evidence="2">The sequence shown here is derived from an EMBL/GenBank/DDBJ whole genome shotgun (WGS) entry which is preliminary data.</text>
</comment>
<gene>
    <name evidence="2" type="ORF">TSAR_009215</name>
</gene>
<feature type="region of interest" description="Disordered" evidence="1">
    <location>
        <begin position="1"/>
        <end position="24"/>
    </location>
</feature>
<dbReference type="EMBL" id="NNAY01001274">
    <property type="protein sequence ID" value="OXU24534.1"/>
    <property type="molecule type" value="Genomic_DNA"/>
</dbReference>
<keyword evidence="3" id="KW-1185">Reference proteome</keyword>
<proteinExistence type="predicted"/>
<feature type="compositionally biased region" description="Basic and acidic residues" evidence="1">
    <location>
        <begin position="1"/>
        <end position="16"/>
    </location>
</feature>
<organism evidence="2 3">
    <name type="scientific">Trichomalopsis sarcophagae</name>
    <dbReference type="NCBI Taxonomy" id="543379"/>
    <lineage>
        <taxon>Eukaryota</taxon>
        <taxon>Metazoa</taxon>
        <taxon>Ecdysozoa</taxon>
        <taxon>Arthropoda</taxon>
        <taxon>Hexapoda</taxon>
        <taxon>Insecta</taxon>
        <taxon>Pterygota</taxon>
        <taxon>Neoptera</taxon>
        <taxon>Endopterygota</taxon>
        <taxon>Hymenoptera</taxon>
        <taxon>Apocrita</taxon>
        <taxon>Proctotrupomorpha</taxon>
        <taxon>Chalcidoidea</taxon>
        <taxon>Pteromalidae</taxon>
        <taxon>Pteromalinae</taxon>
        <taxon>Trichomalopsis</taxon>
    </lineage>
</organism>
<dbReference type="Proteomes" id="UP000215335">
    <property type="component" value="Unassembled WGS sequence"/>
</dbReference>
<protein>
    <submittedName>
        <fullName evidence="2">Uncharacterized protein</fullName>
    </submittedName>
</protein>
<evidence type="ECO:0000313" key="3">
    <source>
        <dbReference type="Proteomes" id="UP000215335"/>
    </source>
</evidence>
<sequence length="65" mass="7238">MYYGKPEAENEAERGKTSGSVGDPKKRENITQLCLAIDSLTSCCAYNRSAPRVRGCMCVTYKTWV</sequence>
<reference evidence="2 3" key="1">
    <citation type="journal article" date="2017" name="Curr. Biol.">
        <title>The Evolution of Venom by Co-option of Single-Copy Genes.</title>
        <authorList>
            <person name="Martinson E.O."/>
            <person name="Mrinalini"/>
            <person name="Kelkar Y.D."/>
            <person name="Chang C.H."/>
            <person name="Werren J.H."/>
        </authorList>
    </citation>
    <scope>NUCLEOTIDE SEQUENCE [LARGE SCALE GENOMIC DNA]</scope>
    <source>
        <strain evidence="2 3">Alberta</strain>
        <tissue evidence="2">Whole body</tissue>
    </source>
</reference>
<accession>A0A232F1E8</accession>